<dbReference type="Proteomes" id="UP001595696">
    <property type="component" value="Unassembled WGS sequence"/>
</dbReference>
<keyword evidence="2" id="KW-1185">Reference proteome</keyword>
<accession>A0ABV8DVA4</accession>
<protein>
    <submittedName>
        <fullName evidence="1">SRPBCC family protein</fullName>
    </submittedName>
</protein>
<reference evidence="2" key="1">
    <citation type="journal article" date="2019" name="Int. J. Syst. Evol. Microbiol.">
        <title>The Global Catalogue of Microorganisms (GCM) 10K type strain sequencing project: providing services to taxonomists for standard genome sequencing and annotation.</title>
        <authorList>
            <consortium name="The Broad Institute Genomics Platform"/>
            <consortium name="The Broad Institute Genome Sequencing Center for Infectious Disease"/>
            <person name="Wu L."/>
            <person name="Ma J."/>
        </authorList>
    </citation>
    <scope>NUCLEOTIDE SEQUENCE [LARGE SCALE GENOMIC DNA]</scope>
    <source>
        <strain evidence="2">CGMCC 4.7330</strain>
    </source>
</reference>
<dbReference type="EMBL" id="JBHSAX010000014">
    <property type="protein sequence ID" value="MFC3963619.1"/>
    <property type="molecule type" value="Genomic_DNA"/>
</dbReference>
<name>A0ABV8DVA4_9NOCA</name>
<organism evidence="1 2">
    <name type="scientific">Nocardia jiangsuensis</name>
    <dbReference type="NCBI Taxonomy" id="1691563"/>
    <lineage>
        <taxon>Bacteria</taxon>
        <taxon>Bacillati</taxon>
        <taxon>Actinomycetota</taxon>
        <taxon>Actinomycetes</taxon>
        <taxon>Mycobacteriales</taxon>
        <taxon>Nocardiaceae</taxon>
        <taxon>Nocardia</taxon>
    </lineage>
</organism>
<comment type="caution">
    <text evidence="1">The sequence shown here is derived from an EMBL/GenBank/DDBJ whole genome shotgun (WGS) entry which is preliminary data.</text>
</comment>
<gene>
    <name evidence="1" type="ORF">ACFO0B_16630</name>
</gene>
<evidence type="ECO:0000313" key="2">
    <source>
        <dbReference type="Proteomes" id="UP001595696"/>
    </source>
</evidence>
<evidence type="ECO:0000313" key="1">
    <source>
        <dbReference type="EMBL" id="MFC3963619.1"/>
    </source>
</evidence>
<dbReference type="Gene3D" id="3.30.530.20">
    <property type="match status" value="1"/>
</dbReference>
<dbReference type="RefSeq" id="WP_378613370.1">
    <property type="nucleotide sequence ID" value="NZ_JBHSAX010000014.1"/>
</dbReference>
<sequence>MTALSDIPVPVIPGVLRVENSDRDATLPVILDRLRSVYPHDEVFGTFCPVHIVIDAPPREVYEYLAHTRSLAEWTYSLRGFTETDEPGLWRAWDKLAEDTEIYARTVAYPDSMTVDYHCAWDQGEHLWMIYLMRVVDAQVVFDRPGSVVLWTNCHHPFYEKNPFPEKGPKEREGWVGDFWPLFGPGHQLELDNLKAICEYRYANGLPLTPEWMR</sequence>
<dbReference type="SUPFAM" id="SSF55961">
    <property type="entry name" value="Bet v1-like"/>
    <property type="match status" value="1"/>
</dbReference>
<dbReference type="InterPro" id="IPR023393">
    <property type="entry name" value="START-like_dom_sf"/>
</dbReference>
<proteinExistence type="predicted"/>